<dbReference type="Ensembl" id="ENSCINT00000014710.3">
    <property type="protein sequence ID" value="ENSCINP00000014710.3"/>
    <property type="gene ID" value="ENSCING00000007171.3"/>
</dbReference>
<dbReference type="InterPro" id="IPR050801">
    <property type="entry name" value="Ca-Dep_Lectins_ImmuneDev"/>
</dbReference>
<reference evidence="6" key="3">
    <citation type="submission" date="2025-08" db="UniProtKB">
        <authorList>
            <consortium name="Ensembl"/>
        </authorList>
    </citation>
    <scope>IDENTIFICATION</scope>
</reference>
<keyword evidence="2" id="KW-0175">Coiled coil</keyword>
<keyword evidence="4" id="KW-0732">Signal</keyword>
<feature type="domain" description="C-type lectin" evidence="5">
    <location>
        <begin position="112"/>
        <end position="225"/>
    </location>
</feature>
<evidence type="ECO:0000256" key="1">
    <source>
        <dbReference type="ARBA" id="ARBA00023157"/>
    </source>
</evidence>
<feature type="signal peptide" evidence="4">
    <location>
        <begin position="1"/>
        <end position="20"/>
    </location>
</feature>
<accession>F6ZAZ4</accession>
<dbReference type="InterPro" id="IPR018378">
    <property type="entry name" value="C-type_lectin_CS"/>
</dbReference>
<evidence type="ECO:0000313" key="6">
    <source>
        <dbReference type="Ensembl" id="ENSCINP00000014710.3"/>
    </source>
</evidence>
<feature type="region of interest" description="Disordered" evidence="3">
    <location>
        <begin position="31"/>
        <end position="60"/>
    </location>
</feature>
<feature type="coiled-coil region" evidence="2">
    <location>
        <begin position="61"/>
        <end position="95"/>
    </location>
</feature>
<dbReference type="Gene3D" id="1.20.5.320">
    <property type="entry name" value="6-Phosphogluconate Dehydrogenase, domain 3"/>
    <property type="match status" value="1"/>
</dbReference>
<dbReference type="EMBL" id="EAAA01002127">
    <property type="status" value="NOT_ANNOTATED_CDS"/>
    <property type="molecule type" value="Genomic_DNA"/>
</dbReference>
<evidence type="ECO:0000313" key="7">
    <source>
        <dbReference type="Proteomes" id="UP000008144"/>
    </source>
</evidence>
<dbReference type="KEGG" id="cin:100177772"/>
<dbReference type="CDD" id="cd00037">
    <property type="entry name" value="CLECT"/>
    <property type="match status" value="1"/>
</dbReference>
<feature type="compositionally biased region" description="Low complexity" evidence="3">
    <location>
        <begin position="48"/>
        <end position="59"/>
    </location>
</feature>
<dbReference type="SMART" id="SM00034">
    <property type="entry name" value="CLECT"/>
    <property type="match status" value="1"/>
</dbReference>
<dbReference type="GeneTree" id="ENSGT00940000166150"/>
<dbReference type="Pfam" id="PF00059">
    <property type="entry name" value="Lectin_C"/>
    <property type="match status" value="1"/>
</dbReference>
<dbReference type="OrthoDB" id="2142683at2759"/>
<feature type="chain" id="PRO_5014090489" evidence="4">
    <location>
        <begin position="21"/>
        <end position="237"/>
    </location>
</feature>
<keyword evidence="1" id="KW-1015">Disulfide bond</keyword>
<dbReference type="InterPro" id="IPR016187">
    <property type="entry name" value="CTDL_fold"/>
</dbReference>
<dbReference type="PROSITE" id="PS00615">
    <property type="entry name" value="C_TYPE_LECTIN_1"/>
    <property type="match status" value="1"/>
</dbReference>
<dbReference type="STRING" id="7719.ENSCINP00000014710"/>
<sequence>MFSFKVCVLFIIGLHVAVHAGDQTYLTCSESGRPPLRGVRGPPGPAGPTGARGPKGATGVPTKLKNQVQDLSKRLEKAENDLVLMTKTINEINSNVCQCMKVIDGQVWYGPGNGYLYLIIEKNMAHDEAHAKCSKYGATLAVHGPKNRDFMKILHKQLPVTTQEDYWIGLTDKQGEGRFVWADGSPLKSSEANWHPGEPNDYENNEDCVGGNAAGSLKWNDVPCSHGELYALCERRE</sequence>
<dbReference type="GO" id="GO:0038187">
    <property type="term" value="F:pattern recognition receptor activity"/>
    <property type="evidence" value="ECO:0000318"/>
    <property type="project" value="GO_Central"/>
</dbReference>
<dbReference type="Gene3D" id="3.10.100.10">
    <property type="entry name" value="Mannose-Binding Protein A, subunit A"/>
    <property type="match status" value="1"/>
</dbReference>
<evidence type="ECO:0000259" key="5">
    <source>
        <dbReference type="PROSITE" id="PS50041"/>
    </source>
</evidence>
<evidence type="ECO:0000256" key="2">
    <source>
        <dbReference type="SAM" id="Coils"/>
    </source>
</evidence>
<dbReference type="GO" id="GO:0006955">
    <property type="term" value="P:immune response"/>
    <property type="evidence" value="ECO:0000318"/>
    <property type="project" value="GO_Central"/>
</dbReference>
<dbReference type="OMA" id="SEANWHP"/>
<proteinExistence type="predicted"/>
<gene>
    <name evidence="6" type="primary">LOC100177772</name>
</gene>
<dbReference type="PANTHER" id="PTHR22801">
    <property type="entry name" value="LITHOSTATHINE"/>
    <property type="match status" value="1"/>
</dbReference>
<dbReference type="PROSITE" id="PS50041">
    <property type="entry name" value="C_TYPE_LECTIN_2"/>
    <property type="match status" value="1"/>
</dbReference>
<reference evidence="6" key="2">
    <citation type="journal article" date="2008" name="Genome Biol.">
        <title>Improved genome assembly and evidence-based global gene model set for the chordate Ciona intestinalis: new insight into intron and operon populations.</title>
        <authorList>
            <person name="Satou Y."/>
            <person name="Mineta K."/>
            <person name="Ogasawara M."/>
            <person name="Sasakura Y."/>
            <person name="Shoguchi E."/>
            <person name="Ueno K."/>
            <person name="Yamada L."/>
            <person name="Matsumoto J."/>
            <person name="Wasserscheid J."/>
            <person name="Dewar K."/>
            <person name="Wiley G.B."/>
            <person name="Macmil S.L."/>
            <person name="Roe B.A."/>
            <person name="Zeller R.W."/>
            <person name="Hastings K.E."/>
            <person name="Lemaire P."/>
            <person name="Lindquist E."/>
            <person name="Endo T."/>
            <person name="Hotta K."/>
            <person name="Inaba K."/>
        </authorList>
    </citation>
    <scope>NUCLEOTIDE SEQUENCE [LARGE SCALE GENOMIC DNA]</scope>
    <source>
        <strain evidence="6">wild type</strain>
    </source>
</reference>
<dbReference type="HOGENOM" id="CLU_049894_3_1_1"/>
<dbReference type="Proteomes" id="UP000008144">
    <property type="component" value="Chromosome 5"/>
</dbReference>
<organism evidence="6 7">
    <name type="scientific">Ciona intestinalis</name>
    <name type="common">Transparent sea squirt</name>
    <name type="synonym">Ascidia intestinalis</name>
    <dbReference type="NCBI Taxonomy" id="7719"/>
    <lineage>
        <taxon>Eukaryota</taxon>
        <taxon>Metazoa</taxon>
        <taxon>Chordata</taxon>
        <taxon>Tunicata</taxon>
        <taxon>Ascidiacea</taxon>
        <taxon>Phlebobranchia</taxon>
        <taxon>Cionidae</taxon>
        <taxon>Ciona</taxon>
    </lineage>
</organism>
<dbReference type="GO" id="GO:0009897">
    <property type="term" value="C:external side of plasma membrane"/>
    <property type="evidence" value="ECO:0000318"/>
    <property type="project" value="GO_Central"/>
</dbReference>
<dbReference type="SUPFAM" id="SSF56436">
    <property type="entry name" value="C-type lectin-like"/>
    <property type="match status" value="1"/>
</dbReference>
<keyword evidence="7" id="KW-1185">Reference proteome</keyword>
<evidence type="ECO:0000256" key="4">
    <source>
        <dbReference type="SAM" id="SignalP"/>
    </source>
</evidence>
<dbReference type="GO" id="GO:0030246">
    <property type="term" value="F:carbohydrate binding"/>
    <property type="evidence" value="ECO:0000318"/>
    <property type="project" value="GO_Central"/>
</dbReference>
<accession>A0A1W2WDF9</accession>
<dbReference type="AlphaFoldDB" id="F6ZAZ4"/>
<reference evidence="7" key="1">
    <citation type="journal article" date="2002" name="Science">
        <title>The draft genome of Ciona intestinalis: insights into chordate and vertebrate origins.</title>
        <authorList>
            <person name="Dehal P."/>
            <person name="Satou Y."/>
            <person name="Campbell R.K."/>
            <person name="Chapman J."/>
            <person name="Degnan B."/>
            <person name="De Tomaso A."/>
            <person name="Davidson B."/>
            <person name="Di Gregorio A."/>
            <person name="Gelpke M."/>
            <person name="Goodstein D.M."/>
            <person name="Harafuji N."/>
            <person name="Hastings K.E."/>
            <person name="Ho I."/>
            <person name="Hotta K."/>
            <person name="Huang W."/>
            <person name="Kawashima T."/>
            <person name="Lemaire P."/>
            <person name="Martinez D."/>
            <person name="Meinertzhagen I.A."/>
            <person name="Necula S."/>
            <person name="Nonaka M."/>
            <person name="Putnam N."/>
            <person name="Rash S."/>
            <person name="Saiga H."/>
            <person name="Satake M."/>
            <person name="Terry A."/>
            <person name="Yamada L."/>
            <person name="Wang H.G."/>
            <person name="Awazu S."/>
            <person name="Azumi K."/>
            <person name="Boore J."/>
            <person name="Branno M."/>
            <person name="Chin-Bow S."/>
            <person name="DeSantis R."/>
            <person name="Doyle S."/>
            <person name="Francino P."/>
            <person name="Keys D.N."/>
            <person name="Haga S."/>
            <person name="Hayashi H."/>
            <person name="Hino K."/>
            <person name="Imai K.S."/>
            <person name="Inaba K."/>
            <person name="Kano S."/>
            <person name="Kobayashi K."/>
            <person name="Kobayashi M."/>
            <person name="Lee B.I."/>
            <person name="Makabe K.W."/>
            <person name="Manohar C."/>
            <person name="Matassi G."/>
            <person name="Medina M."/>
            <person name="Mochizuki Y."/>
            <person name="Mount S."/>
            <person name="Morishita T."/>
            <person name="Miura S."/>
            <person name="Nakayama A."/>
            <person name="Nishizaka S."/>
            <person name="Nomoto H."/>
            <person name="Ohta F."/>
            <person name="Oishi K."/>
            <person name="Rigoutsos I."/>
            <person name="Sano M."/>
            <person name="Sasaki A."/>
            <person name="Sasakura Y."/>
            <person name="Shoguchi E."/>
            <person name="Shin-i T."/>
            <person name="Spagnuolo A."/>
            <person name="Stainier D."/>
            <person name="Suzuki M.M."/>
            <person name="Tassy O."/>
            <person name="Takatori N."/>
            <person name="Tokuoka M."/>
            <person name="Yagi K."/>
            <person name="Yoshizaki F."/>
            <person name="Wada S."/>
            <person name="Zhang C."/>
            <person name="Hyatt P.D."/>
            <person name="Larimer F."/>
            <person name="Detter C."/>
            <person name="Doggett N."/>
            <person name="Glavina T."/>
            <person name="Hawkins T."/>
            <person name="Richardson P."/>
            <person name="Lucas S."/>
            <person name="Kohara Y."/>
            <person name="Levine M."/>
            <person name="Satoh N."/>
            <person name="Rokhsar D.S."/>
        </authorList>
    </citation>
    <scope>NUCLEOTIDE SEQUENCE [LARGE SCALE GENOMIC DNA]</scope>
</reference>
<dbReference type="PANTHER" id="PTHR22801:SF63">
    <property type="entry name" value="C-TYPE LECTIN DOMAIN-CONTAINING PROTEIN"/>
    <property type="match status" value="1"/>
</dbReference>
<protein>
    <submittedName>
        <fullName evidence="6">C-type lectin mannose-binding isoform-like</fullName>
    </submittedName>
</protein>
<dbReference type="InParanoid" id="F6ZAZ4"/>
<dbReference type="InterPro" id="IPR016186">
    <property type="entry name" value="C-type_lectin-like/link_sf"/>
</dbReference>
<dbReference type="InterPro" id="IPR001304">
    <property type="entry name" value="C-type_lectin-like"/>
</dbReference>
<evidence type="ECO:0000256" key="3">
    <source>
        <dbReference type="SAM" id="MobiDB-lite"/>
    </source>
</evidence>
<dbReference type="GeneID" id="100177772"/>
<dbReference type="FunCoup" id="F6ZAZ4">
    <property type="interactions" value="31"/>
</dbReference>
<reference evidence="6" key="4">
    <citation type="submission" date="2025-09" db="UniProtKB">
        <authorList>
            <consortium name="Ensembl"/>
        </authorList>
    </citation>
    <scope>IDENTIFICATION</scope>
</reference>
<dbReference type="RefSeq" id="XP_002129025.1">
    <property type="nucleotide sequence ID" value="XM_002128989.2"/>
</dbReference>
<name>F6ZAZ4_CIOIN</name>